<evidence type="ECO:0000256" key="1">
    <source>
        <dbReference type="SAM" id="MobiDB-lite"/>
    </source>
</evidence>
<dbReference type="Proteomes" id="UP001476798">
    <property type="component" value="Unassembled WGS sequence"/>
</dbReference>
<comment type="caution">
    <text evidence="2">The sequence shown here is derived from an EMBL/GenBank/DDBJ whole genome shotgun (WGS) entry which is preliminary data.</text>
</comment>
<evidence type="ECO:0000313" key="2">
    <source>
        <dbReference type="EMBL" id="MEQ2187351.1"/>
    </source>
</evidence>
<proteinExistence type="predicted"/>
<sequence>MWMYLERDSIPNNRSRAKRGAERLRDYRKCFLRDDPVKYQEYLKKERERKNKRREEGKLKSVTELSARAQRHQRTEWRTRQEKHRMMKEVAVCRDTPPSSSSESEGKKGTKRTTISKYIKLKKLEEKIAEMQSKKERYKKRC</sequence>
<accession>A0ABV0PV37</accession>
<organism evidence="2 3">
    <name type="scientific">Goodea atripinnis</name>
    <dbReference type="NCBI Taxonomy" id="208336"/>
    <lineage>
        <taxon>Eukaryota</taxon>
        <taxon>Metazoa</taxon>
        <taxon>Chordata</taxon>
        <taxon>Craniata</taxon>
        <taxon>Vertebrata</taxon>
        <taxon>Euteleostomi</taxon>
        <taxon>Actinopterygii</taxon>
        <taxon>Neopterygii</taxon>
        <taxon>Teleostei</taxon>
        <taxon>Neoteleostei</taxon>
        <taxon>Acanthomorphata</taxon>
        <taxon>Ovalentaria</taxon>
        <taxon>Atherinomorphae</taxon>
        <taxon>Cyprinodontiformes</taxon>
        <taxon>Goodeidae</taxon>
        <taxon>Goodea</taxon>
    </lineage>
</organism>
<reference evidence="2 3" key="1">
    <citation type="submission" date="2021-06" db="EMBL/GenBank/DDBJ databases">
        <authorList>
            <person name="Palmer J.M."/>
        </authorList>
    </citation>
    <scope>NUCLEOTIDE SEQUENCE [LARGE SCALE GENOMIC DNA]</scope>
    <source>
        <strain evidence="2 3">GA_2019</strain>
        <tissue evidence="2">Muscle</tissue>
    </source>
</reference>
<gene>
    <name evidence="2" type="ORF">GOODEAATRI_003854</name>
</gene>
<evidence type="ECO:0000313" key="3">
    <source>
        <dbReference type="Proteomes" id="UP001476798"/>
    </source>
</evidence>
<keyword evidence="3" id="KW-1185">Reference proteome</keyword>
<name>A0ABV0PV37_9TELE</name>
<feature type="region of interest" description="Disordered" evidence="1">
    <location>
        <begin position="45"/>
        <end position="114"/>
    </location>
</feature>
<feature type="compositionally biased region" description="Basic and acidic residues" evidence="1">
    <location>
        <begin position="45"/>
        <end position="61"/>
    </location>
</feature>
<feature type="region of interest" description="Disordered" evidence="1">
    <location>
        <begin position="1"/>
        <end position="21"/>
    </location>
</feature>
<dbReference type="EMBL" id="JAHRIO010090115">
    <property type="protein sequence ID" value="MEQ2187351.1"/>
    <property type="molecule type" value="Genomic_DNA"/>
</dbReference>
<protein>
    <submittedName>
        <fullName evidence="2">Uncharacterized protein</fullName>
    </submittedName>
</protein>